<keyword evidence="2" id="KW-1185">Reference proteome</keyword>
<evidence type="ECO:0000313" key="1">
    <source>
        <dbReference type="EMBL" id="MBU2788613.1"/>
    </source>
</evidence>
<comment type="caution">
    <text evidence="1">The sequence shown here is derived from an EMBL/GenBank/DDBJ whole genome shotgun (WGS) entry which is preliminary data.</text>
</comment>
<accession>A0AAE3CK87</accession>
<organism evidence="1 2">
    <name type="scientific">Igneacidithiobacillus copahuensis</name>
    <dbReference type="NCBI Taxonomy" id="2724909"/>
    <lineage>
        <taxon>Bacteria</taxon>
        <taxon>Pseudomonadati</taxon>
        <taxon>Pseudomonadota</taxon>
        <taxon>Acidithiobacillia</taxon>
        <taxon>Acidithiobacillales</taxon>
        <taxon>Acidithiobacillaceae</taxon>
        <taxon>Igneacidithiobacillus</taxon>
    </lineage>
</organism>
<name>A0AAE3CK87_9PROT</name>
<evidence type="ECO:0000313" key="2">
    <source>
        <dbReference type="Proteomes" id="UP001197378"/>
    </source>
</evidence>
<protein>
    <submittedName>
        <fullName evidence="1">Uncharacterized protein</fullName>
    </submittedName>
</protein>
<dbReference type="EMBL" id="JAAXYO010000154">
    <property type="protein sequence ID" value="MBU2788613.1"/>
    <property type="molecule type" value="Genomic_DNA"/>
</dbReference>
<dbReference type="RefSeq" id="WP_215885668.1">
    <property type="nucleotide sequence ID" value="NZ_JAAXYO010000154.1"/>
</dbReference>
<dbReference type="Proteomes" id="UP001197378">
    <property type="component" value="Unassembled WGS sequence"/>
</dbReference>
<sequence length="84" mass="9453">MDNKERHKHIGFLQKLKAPRKGFKYPVLMDAEGNLEIAIPGQKRKSFSADIVAPSSWRAFLVDGLSEETAKYAKSALGKLCKKY</sequence>
<gene>
    <name evidence="1" type="ORF">HFQ13_10465</name>
</gene>
<dbReference type="AlphaFoldDB" id="A0AAE3CK87"/>
<proteinExistence type="predicted"/>
<reference evidence="1" key="1">
    <citation type="journal article" date="2021" name="ISME J.">
        <title>Genomic evolution of the class Acidithiobacillia: deep-branching Proteobacteria living in extreme acidic conditions.</title>
        <authorList>
            <person name="Moya-Beltran A."/>
            <person name="Beard S."/>
            <person name="Rojas-Villalobos C."/>
            <person name="Issotta F."/>
            <person name="Gallardo Y."/>
            <person name="Ulloa R."/>
            <person name="Giaveno A."/>
            <person name="Degli Esposti M."/>
            <person name="Johnson D.B."/>
            <person name="Quatrini R."/>
        </authorList>
    </citation>
    <scope>NUCLEOTIDE SEQUENCE</scope>
    <source>
        <strain evidence="1">VAN18-1</strain>
    </source>
</reference>